<dbReference type="GO" id="GO:0006508">
    <property type="term" value="P:proteolysis"/>
    <property type="evidence" value="ECO:0007669"/>
    <property type="project" value="UniProtKB-KW"/>
</dbReference>
<keyword evidence="2 8" id="KW-0645">Protease</keyword>
<accession>A0A1F6V2W0</accession>
<dbReference type="EMBL" id="MFSP01000145">
    <property type="protein sequence ID" value="OGI63958.1"/>
    <property type="molecule type" value="Genomic_DNA"/>
</dbReference>
<dbReference type="GO" id="GO:0003697">
    <property type="term" value="F:single-stranded DNA binding"/>
    <property type="evidence" value="ECO:0007669"/>
    <property type="project" value="InterPro"/>
</dbReference>
<proteinExistence type="inferred from homology"/>
<evidence type="ECO:0000256" key="9">
    <source>
        <dbReference type="SAM" id="Coils"/>
    </source>
</evidence>
<protein>
    <recommendedName>
        <fullName evidence="8">Abasic site processing protein</fullName>
        <ecNumber evidence="8">3.4.-.-</ecNumber>
    </recommendedName>
</protein>
<keyword evidence="6" id="KW-0238">DNA-binding</keyword>
<dbReference type="GO" id="GO:0106300">
    <property type="term" value="P:protein-DNA covalent cross-linking repair"/>
    <property type="evidence" value="ECO:0007669"/>
    <property type="project" value="InterPro"/>
</dbReference>
<evidence type="ECO:0000256" key="1">
    <source>
        <dbReference type="ARBA" id="ARBA00008136"/>
    </source>
</evidence>
<organism evidence="10 11">
    <name type="scientific">Candidatus Muproteobacteria bacterium RBG_16_60_9</name>
    <dbReference type="NCBI Taxonomy" id="1817755"/>
    <lineage>
        <taxon>Bacteria</taxon>
        <taxon>Pseudomonadati</taxon>
        <taxon>Pseudomonadota</taxon>
        <taxon>Candidatus Muproteobacteria</taxon>
    </lineage>
</organism>
<keyword evidence="3" id="KW-0227">DNA damage</keyword>
<dbReference type="EC" id="3.4.-.-" evidence="8"/>
<comment type="similarity">
    <text evidence="1 8">Belongs to the SOS response-associated peptidase family.</text>
</comment>
<keyword evidence="4 8" id="KW-0378">Hydrolase</keyword>
<dbReference type="Pfam" id="PF02586">
    <property type="entry name" value="SRAP"/>
    <property type="match status" value="1"/>
</dbReference>
<evidence type="ECO:0000313" key="11">
    <source>
        <dbReference type="Proteomes" id="UP000179076"/>
    </source>
</evidence>
<evidence type="ECO:0000256" key="7">
    <source>
        <dbReference type="ARBA" id="ARBA00023239"/>
    </source>
</evidence>
<evidence type="ECO:0000256" key="3">
    <source>
        <dbReference type="ARBA" id="ARBA00022763"/>
    </source>
</evidence>
<dbReference type="Gene3D" id="3.90.1680.10">
    <property type="entry name" value="SOS response associated peptidase-like"/>
    <property type="match status" value="1"/>
</dbReference>
<dbReference type="InterPro" id="IPR036590">
    <property type="entry name" value="SRAP-like"/>
</dbReference>
<comment type="caution">
    <text evidence="10">The sequence shown here is derived from an EMBL/GenBank/DDBJ whole genome shotgun (WGS) entry which is preliminary data.</text>
</comment>
<dbReference type="PANTHER" id="PTHR13604:SF0">
    <property type="entry name" value="ABASIC SITE PROCESSING PROTEIN HMCES"/>
    <property type="match status" value="1"/>
</dbReference>
<dbReference type="InterPro" id="IPR003738">
    <property type="entry name" value="SRAP"/>
</dbReference>
<evidence type="ECO:0000256" key="8">
    <source>
        <dbReference type="RuleBase" id="RU364100"/>
    </source>
</evidence>
<evidence type="ECO:0000256" key="6">
    <source>
        <dbReference type="ARBA" id="ARBA00023125"/>
    </source>
</evidence>
<keyword evidence="9" id="KW-0175">Coiled coil</keyword>
<evidence type="ECO:0000256" key="2">
    <source>
        <dbReference type="ARBA" id="ARBA00022670"/>
    </source>
</evidence>
<dbReference type="AlphaFoldDB" id="A0A1F6V2W0"/>
<name>A0A1F6V2W0_9PROT</name>
<keyword evidence="7" id="KW-0456">Lyase</keyword>
<evidence type="ECO:0000256" key="4">
    <source>
        <dbReference type="ARBA" id="ARBA00022801"/>
    </source>
</evidence>
<gene>
    <name evidence="10" type="ORF">A2W18_04655</name>
</gene>
<dbReference type="GO" id="GO:0016829">
    <property type="term" value="F:lyase activity"/>
    <property type="evidence" value="ECO:0007669"/>
    <property type="project" value="UniProtKB-KW"/>
</dbReference>
<reference evidence="10 11" key="1">
    <citation type="journal article" date="2016" name="Nat. Commun.">
        <title>Thousands of microbial genomes shed light on interconnected biogeochemical processes in an aquifer system.</title>
        <authorList>
            <person name="Anantharaman K."/>
            <person name="Brown C.T."/>
            <person name="Hug L.A."/>
            <person name="Sharon I."/>
            <person name="Castelle C.J."/>
            <person name="Probst A.J."/>
            <person name="Thomas B.C."/>
            <person name="Singh A."/>
            <person name="Wilkins M.J."/>
            <person name="Karaoz U."/>
            <person name="Brodie E.L."/>
            <person name="Williams K.H."/>
            <person name="Hubbard S.S."/>
            <person name="Banfield J.F."/>
        </authorList>
    </citation>
    <scope>NUCLEOTIDE SEQUENCE [LARGE SCALE GENOMIC DNA]</scope>
</reference>
<dbReference type="GO" id="GO:0008233">
    <property type="term" value="F:peptidase activity"/>
    <property type="evidence" value="ECO:0007669"/>
    <property type="project" value="UniProtKB-KW"/>
</dbReference>
<evidence type="ECO:0000313" key="10">
    <source>
        <dbReference type="EMBL" id="OGI63958.1"/>
    </source>
</evidence>
<feature type="coiled-coil region" evidence="9">
    <location>
        <begin position="72"/>
        <end position="106"/>
    </location>
</feature>
<dbReference type="SUPFAM" id="SSF143081">
    <property type="entry name" value="BB1717-like"/>
    <property type="match status" value="1"/>
</dbReference>
<keyword evidence="5" id="KW-0190">Covalent protein-DNA linkage</keyword>
<sequence>MCYSAMVKQGVKSGLRWKARIQTDRIEDLFQRRLHDDSIKIAKAFEANFDDPQTPVEQDIKRAIDAYHRRKTAEWEAEIFKQRKRLADAERKLKEKETKRALDDQRIAGNKVSWLRKRIADMNRTALVPGDSRIFPYWYAPVLTTAGDEFVISPMRYHLRPAGKPAWYDRRYPGLYNARRDNLEKFWKGSFARKHAVLVMSGFYENVARHDYEKRALRTGEKEENVVLHFNPRPAAEMYVACLWDCWQQRGQPDLYSFAVITDEPPPEVAATGHDRCPIPLKAENVARWLKPEGQTRDDLFRLLDDRERFQYAHELAA</sequence>
<evidence type="ECO:0000256" key="5">
    <source>
        <dbReference type="ARBA" id="ARBA00023124"/>
    </source>
</evidence>
<dbReference type="Proteomes" id="UP000179076">
    <property type="component" value="Unassembled WGS sequence"/>
</dbReference>
<dbReference type="PANTHER" id="PTHR13604">
    <property type="entry name" value="DC12-RELATED"/>
    <property type="match status" value="1"/>
</dbReference>